<dbReference type="SUPFAM" id="SSF63411">
    <property type="entry name" value="LuxS/MPP-like metallohydrolase"/>
    <property type="match status" value="2"/>
</dbReference>
<protein>
    <submittedName>
        <fullName evidence="2">Peptidase M16 domain protein</fullName>
    </submittedName>
</protein>
<dbReference type="NCBIfam" id="NF047422">
    <property type="entry name" value="YfmF_fam"/>
    <property type="match status" value="1"/>
</dbReference>
<dbReference type="AlphaFoldDB" id="F4LT06"/>
<evidence type="ECO:0000259" key="1">
    <source>
        <dbReference type="Pfam" id="PF05193"/>
    </source>
</evidence>
<dbReference type="PANTHER" id="PTHR11851:SF186">
    <property type="entry name" value="INACTIVE METALLOPROTEASE YMFF-RELATED"/>
    <property type="match status" value="1"/>
</dbReference>
<dbReference type="HOGENOM" id="CLU_052943_0_0_9"/>
<proteinExistence type="predicted"/>
<dbReference type="Gene3D" id="3.30.830.10">
    <property type="entry name" value="Metalloenzyme, LuxS/M16 peptidase-like"/>
    <property type="match status" value="2"/>
</dbReference>
<sequence length="432" mass="50014">MPDKIKEVGAVKNTFRQKTLKNGMNIYIHSTSKFKTTTFCLFIHQELARETATKTALLPFVLKRGNKNFPTSRSLNLFLENLYGTNMGGDILKRGETQILQFFMEAINAKYADEKDILSRGLAAFRDMILNPVIEEDGFKKDYVAQEKDVLKRNIESLYNDKFNYVIERCFQEMCKDEAFSIYRYGNVEDLNFIDNRNLYDYYRECISHCPIDLLVLGDVNEQEIEQIIEDTFSFERKEVKQVETKFTPKTIAEPKYIEEKQDVNQGKLAMGFRTNTRYGEKDYYALMVYNGILGGGTHSKLFQNVREKESLAYYAFSRLEKNKGLMLISSGIEFNNKDRVLDIINQQLDDICKGKISDYEFDSTIKSLTNSFKEAADNPSMIISLYLDGIINGLQETTEEIIEKLHKVTKEDVINVAQKISLDTVFFLNKK</sequence>
<evidence type="ECO:0000313" key="3">
    <source>
        <dbReference type="Proteomes" id="UP000010802"/>
    </source>
</evidence>
<dbReference type="GO" id="GO:0046872">
    <property type="term" value="F:metal ion binding"/>
    <property type="evidence" value="ECO:0007669"/>
    <property type="project" value="InterPro"/>
</dbReference>
<feature type="domain" description="Peptidase M16 C-terminal" evidence="1">
    <location>
        <begin position="198"/>
        <end position="369"/>
    </location>
</feature>
<gene>
    <name evidence="2" type="ordered locus">TEPIRE1_1230</name>
</gene>
<name>F4LT06_TEPAE</name>
<dbReference type="STRING" id="1209989.TepRe1_1129"/>
<evidence type="ECO:0000313" key="2">
    <source>
        <dbReference type="EMBL" id="CDI40616.1"/>
    </source>
</evidence>
<dbReference type="Pfam" id="PF05193">
    <property type="entry name" value="Peptidase_M16_C"/>
    <property type="match status" value="1"/>
</dbReference>
<dbReference type="InterPro" id="IPR011249">
    <property type="entry name" value="Metalloenz_LuxS/M16"/>
</dbReference>
<dbReference type="KEGG" id="tep:TepRe1_1129"/>
<dbReference type="Proteomes" id="UP000010802">
    <property type="component" value="Chromosome"/>
</dbReference>
<organism evidence="2 3">
    <name type="scientific">Tepidanaerobacter acetatoxydans (strain DSM 21804 / JCM 16047 / Re1)</name>
    <dbReference type="NCBI Taxonomy" id="1209989"/>
    <lineage>
        <taxon>Bacteria</taxon>
        <taxon>Bacillati</taxon>
        <taxon>Bacillota</taxon>
        <taxon>Clostridia</taxon>
        <taxon>Thermosediminibacterales</taxon>
        <taxon>Tepidanaerobacteraceae</taxon>
        <taxon>Tepidanaerobacter</taxon>
    </lineage>
</organism>
<reference evidence="3" key="1">
    <citation type="journal article" date="2013" name="Genome Announc.">
        <title>First genome sequence of a syntrophic acetate-oxidizing bacterium, Tepidanaerobacter acetatoxydans strain Re1.</title>
        <authorList>
            <person name="Manzoor S."/>
            <person name="Bongcam-Rudloff E."/>
            <person name="Schnurer A."/>
            <person name="Muller B."/>
        </authorList>
    </citation>
    <scope>NUCLEOTIDE SEQUENCE [LARGE SCALE GENOMIC DNA]</scope>
    <source>
        <strain evidence="3">Re1</strain>
    </source>
</reference>
<dbReference type="KEGG" id="tae:TepiRe1_1230"/>
<dbReference type="eggNOG" id="COG0612">
    <property type="taxonomic scope" value="Bacteria"/>
</dbReference>
<keyword evidence="3" id="KW-1185">Reference proteome</keyword>
<dbReference type="InterPro" id="IPR050361">
    <property type="entry name" value="MPP/UQCRC_Complex"/>
</dbReference>
<dbReference type="PANTHER" id="PTHR11851">
    <property type="entry name" value="METALLOPROTEASE"/>
    <property type="match status" value="1"/>
</dbReference>
<dbReference type="EMBL" id="HF563609">
    <property type="protein sequence ID" value="CDI40616.1"/>
    <property type="molecule type" value="Genomic_DNA"/>
</dbReference>
<dbReference type="InterPro" id="IPR007863">
    <property type="entry name" value="Peptidase_M16_C"/>
</dbReference>
<accession>F4LT06</accession>